<gene>
    <name evidence="1" type="ORF">dsat_1946</name>
</gene>
<dbReference type="AlphaFoldDB" id="S7TG64"/>
<protein>
    <submittedName>
        <fullName evidence="1">Tail X family protein</fullName>
    </submittedName>
</protein>
<dbReference type="EMBL" id="ATHI01000003">
    <property type="protein sequence ID" value="EPR35605.1"/>
    <property type="molecule type" value="Genomic_DNA"/>
</dbReference>
<evidence type="ECO:0000313" key="2">
    <source>
        <dbReference type="Proteomes" id="UP000014975"/>
    </source>
</evidence>
<sequence length="69" mass="7957">MIFLQHITTDGERWDMISWRYYRDVAHIGMLIEQNPHAPVSDALPSGIKLRIPVIESSADTEGLPPWKR</sequence>
<name>S7TG64_9BACT</name>
<dbReference type="RefSeq" id="WP_020885832.1">
    <property type="nucleotide sequence ID" value="NZ_ATHI01000003.1"/>
</dbReference>
<comment type="caution">
    <text evidence="1">The sequence shown here is derived from an EMBL/GenBank/DDBJ whole genome shotgun (WGS) entry which is preliminary data.</text>
</comment>
<organism evidence="1 2">
    <name type="scientific">Alkalidesulfovibrio alkalitolerans DSM 16529</name>
    <dbReference type="NCBI Taxonomy" id="1121439"/>
    <lineage>
        <taxon>Bacteria</taxon>
        <taxon>Pseudomonadati</taxon>
        <taxon>Thermodesulfobacteriota</taxon>
        <taxon>Desulfovibrionia</taxon>
        <taxon>Desulfovibrionales</taxon>
        <taxon>Desulfovibrionaceae</taxon>
        <taxon>Alkalidesulfovibrio</taxon>
    </lineage>
</organism>
<dbReference type="PATRIC" id="fig|1121439.3.peg.334"/>
<dbReference type="STRING" id="1121439.dsat_1946"/>
<evidence type="ECO:0000313" key="1">
    <source>
        <dbReference type="EMBL" id="EPR35605.1"/>
    </source>
</evidence>
<dbReference type="Pfam" id="PF05489">
    <property type="entry name" value="Phage_tail_X"/>
    <property type="match status" value="1"/>
</dbReference>
<proteinExistence type="predicted"/>
<reference evidence="1 2" key="1">
    <citation type="journal article" date="2013" name="Genome Announc.">
        <title>Draft genome sequences for three mercury-methylating, sulfate-reducing bacteria.</title>
        <authorList>
            <person name="Brown S.D."/>
            <person name="Hurt R.A.Jr."/>
            <person name="Gilmour C.C."/>
            <person name="Elias D.A."/>
        </authorList>
    </citation>
    <scope>NUCLEOTIDE SEQUENCE [LARGE SCALE GENOMIC DNA]</scope>
    <source>
        <strain evidence="1 2">DSM 16529</strain>
    </source>
</reference>
<dbReference type="InterPro" id="IPR008861">
    <property type="entry name" value="GpX-like"/>
</dbReference>
<keyword evidence="2" id="KW-1185">Reference proteome</keyword>
<dbReference type="Proteomes" id="UP000014975">
    <property type="component" value="Unassembled WGS sequence"/>
</dbReference>
<accession>S7TG64</accession>
<dbReference type="eggNOG" id="COG5004">
    <property type="taxonomic scope" value="Bacteria"/>
</dbReference>
<dbReference type="OrthoDB" id="8602627at2"/>